<dbReference type="InterPro" id="IPR021399">
    <property type="entry name" value="DUF3038"/>
</dbReference>
<organism evidence="1">
    <name type="scientific">Planktothricoides sp. SpSt-374</name>
    <dbReference type="NCBI Taxonomy" id="2282167"/>
    <lineage>
        <taxon>Bacteria</taxon>
        <taxon>Bacillati</taxon>
        <taxon>Cyanobacteriota</taxon>
        <taxon>Cyanophyceae</taxon>
        <taxon>Oscillatoriophycideae</taxon>
        <taxon>Oscillatoriales</taxon>
        <taxon>Oscillatoriaceae</taxon>
        <taxon>Planktothricoides</taxon>
    </lineage>
</organism>
<comment type="caution">
    <text evidence="1">The sequence shown here is derived from an EMBL/GenBank/DDBJ whole genome shotgun (WGS) entry which is preliminary data.</text>
</comment>
<gene>
    <name evidence="1" type="ORF">ENR15_11760</name>
</gene>
<dbReference type="Pfam" id="PF11237">
    <property type="entry name" value="DUF3038"/>
    <property type="match status" value="1"/>
</dbReference>
<reference evidence="1" key="1">
    <citation type="journal article" date="2020" name="mSystems">
        <title>Genome- and Community-Level Interaction Insights into Carbon Utilization and Element Cycling Functions of Hydrothermarchaeota in Hydrothermal Sediment.</title>
        <authorList>
            <person name="Zhou Z."/>
            <person name="Liu Y."/>
            <person name="Xu W."/>
            <person name="Pan J."/>
            <person name="Luo Z.H."/>
            <person name="Li M."/>
        </authorList>
    </citation>
    <scope>NUCLEOTIDE SEQUENCE [LARGE SCALE GENOMIC DNA]</scope>
    <source>
        <strain evidence="1">SpSt-374</strain>
    </source>
</reference>
<evidence type="ECO:0000313" key="1">
    <source>
        <dbReference type="EMBL" id="HGG01294.1"/>
    </source>
</evidence>
<protein>
    <submittedName>
        <fullName evidence="1">DUF3038 domain-containing protein</fullName>
    </submittedName>
</protein>
<dbReference type="AlphaFoldDB" id="A0A7C3VH34"/>
<sequence length="154" mass="17059">MKNYLNLVLLALESLADIGSQAIITTAVTLNVEGPVISAIQNPNEVEIDPAQTEAIASICSYLAQQNQELIRRAVEAAEQLTQQNRPLDDIPLIGDYLDKFCQKYTRTFAQPEGSDEHISPNQLTDLALKLLVDLLFYSSPLGFKRLCHTLEST</sequence>
<dbReference type="EMBL" id="DSPX01000120">
    <property type="protein sequence ID" value="HGG01294.1"/>
    <property type="molecule type" value="Genomic_DNA"/>
</dbReference>
<accession>A0A7C3VH34</accession>
<proteinExistence type="predicted"/>
<name>A0A7C3VH34_9CYAN</name>